<dbReference type="CDD" id="cd07914">
    <property type="entry name" value="IGPD"/>
    <property type="match status" value="1"/>
</dbReference>
<evidence type="ECO:0000256" key="7">
    <source>
        <dbReference type="RuleBase" id="RU000599"/>
    </source>
</evidence>
<dbReference type="SUPFAM" id="SSF54211">
    <property type="entry name" value="Ribosomal protein S5 domain 2-like"/>
    <property type="match status" value="2"/>
</dbReference>
<dbReference type="InterPro" id="IPR000807">
    <property type="entry name" value="ImidazoleglycerolP_deHydtase"/>
</dbReference>
<dbReference type="RefSeq" id="WP_075860328.1">
    <property type="nucleotide sequence ID" value="NZ_BDJK01000062.1"/>
</dbReference>
<comment type="catalytic activity">
    <reaction evidence="6 7">
        <text>D-erythro-1-(imidazol-4-yl)glycerol 3-phosphate = 3-(imidazol-4-yl)-2-oxopropyl phosphate + H2O</text>
        <dbReference type="Rhea" id="RHEA:11040"/>
        <dbReference type="ChEBI" id="CHEBI:15377"/>
        <dbReference type="ChEBI" id="CHEBI:57766"/>
        <dbReference type="ChEBI" id="CHEBI:58278"/>
        <dbReference type="EC" id="4.2.1.19"/>
    </reaction>
</comment>
<dbReference type="FunFam" id="3.30.230.40:FF:000003">
    <property type="entry name" value="Imidazoleglycerol-phosphate dehydratase HisB"/>
    <property type="match status" value="1"/>
</dbReference>
<dbReference type="STRING" id="870242.cpu_24430"/>
<evidence type="ECO:0000256" key="3">
    <source>
        <dbReference type="ARBA" id="ARBA00022605"/>
    </source>
</evidence>
<comment type="caution">
    <text evidence="8">The sequence shown here is derived from an EMBL/GenBank/DDBJ whole genome shotgun (WGS) entry which is preliminary data.</text>
</comment>
<protein>
    <recommendedName>
        <fullName evidence="2 6">Imidazoleglycerol-phosphate dehydratase</fullName>
        <shortName evidence="6">IGPD</shortName>
        <ecNumber evidence="6 7">4.2.1.19</ecNumber>
    </recommendedName>
</protein>
<dbReference type="Proteomes" id="UP000187485">
    <property type="component" value="Unassembled WGS sequence"/>
</dbReference>
<keyword evidence="6" id="KW-0963">Cytoplasm</keyword>
<keyword evidence="5 6" id="KW-0456">Lyase</keyword>
<dbReference type="HAMAP" id="MF_00076">
    <property type="entry name" value="HisB"/>
    <property type="match status" value="1"/>
</dbReference>
<comment type="pathway">
    <text evidence="1 6 7">Amino-acid biosynthesis; L-histidine biosynthesis; L-histidine from 5-phospho-alpha-D-ribose 1-diphosphate: step 6/9.</text>
</comment>
<dbReference type="Pfam" id="PF00475">
    <property type="entry name" value="IGPD"/>
    <property type="match status" value="1"/>
</dbReference>
<evidence type="ECO:0000313" key="8">
    <source>
        <dbReference type="EMBL" id="GAV23933.1"/>
    </source>
</evidence>
<accession>A0A1L8CYG0</accession>
<gene>
    <name evidence="6" type="primary">hisB</name>
    <name evidence="8" type="ORF">cpu_24430</name>
</gene>
<dbReference type="NCBIfam" id="NF002111">
    <property type="entry name" value="PRK00951.2-1"/>
    <property type="match status" value="1"/>
</dbReference>
<dbReference type="PANTHER" id="PTHR23133:SF2">
    <property type="entry name" value="IMIDAZOLEGLYCEROL-PHOSPHATE DEHYDRATASE"/>
    <property type="match status" value="1"/>
</dbReference>
<dbReference type="Gene3D" id="3.30.230.40">
    <property type="entry name" value="Imidazole glycerol phosphate dehydratase, domain 1"/>
    <property type="match status" value="2"/>
</dbReference>
<reference evidence="9" key="1">
    <citation type="submission" date="2016-12" db="EMBL/GenBank/DDBJ databases">
        <title>Draft Genome Sequences od Carboxydothermus pertinax and islandicus, Hydrogenogenic Carboxydotrophic Bacteria.</title>
        <authorList>
            <person name="Fukuyama Y."/>
            <person name="Ohmae K."/>
            <person name="Yoneda Y."/>
            <person name="Yoshida T."/>
            <person name="Sako Y."/>
        </authorList>
    </citation>
    <scope>NUCLEOTIDE SEQUENCE [LARGE SCALE GENOMIC DNA]</scope>
    <source>
        <strain evidence="9">Ug1</strain>
    </source>
</reference>
<keyword evidence="9" id="KW-1185">Reference proteome</keyword>
<evidence type="ECO:0000256" key="1">
    <source>
        <dbReference type="ARBA" id="ARBA00005047"/>
    </source>
</evidence>
<keyword evidence="4 6" id="KW-0368">Histidine biosynthesis</keyword>
<evidence type="ECO:0000256" key="5">
    <source>
        <dbReference type="ARBA" id="ARBA00023239"/>
    </source>
</evidence>
<evidence type="ECO:0000313" key="9">
    <source>
        <dbReference type="Proteomes" id="UP000187485"/>
    </source>
</evidence>
<evidence type="ECO:0000256" key="6">
    <source>
        <dbReference type="HAMAP-Rule" id="MF_00076"/>
    </source>
</evidence>
<comment type="subcellular location">
    <subcellularLocation>
        <location evidence="6 7">Cytoplasm</location>
    </subcellularLocation>
</comment>
<dbReference type="InterPro" id="IPR020568">
    <property type="entry name" value="Ribosomal_Su5_D2-typ_SF"/>
</dbReference>
<keyword evidence="3 6" id="KW-0028">Amino-acid biosynthesis</keyword>
<evidence type="ECO:0000256" key="2">
    <source>
        <dbReference type="ARBA" id="ARBA00016664"/>
    </source>
</evidence>
<dbReference type="GO" id="GO:0004424">
    <property type="term" value="F:imidazoleglycerol-phosphate dehydratase activity"/>
    <property type="evidence" value="ECO:0007669"/>
    <property type="project" value="UniProtKB-UniRule"/>
</dbReference>
<organism evidence="8 9">
    <name type="scientific">Carboxydothermus pertinax</name>
    <dbReference type="NCBI Taxonomy" id="870242"/>
    <lineage>
        <taxon>Bacteria</taxon>
        <taxon>Bacillati</taxon>
        <taxon>Bacillota</taxon>
        <taxon>Clostridia</taxon>
        <taxon>Thermoanaerobacterales</taxon>
        <taxon>Thermoanaerobacteraceae</taxon>
        <taxon>Carboxydothermus</taxon>
    </lineage>
</organism>
<dbReference type="PROSITE" id="PS00954">
    <property type="entry name" value="IGP_DEHYDRATASE_1"/>
    <property type="match status" value="1"/>
</dbReference>
<name>A0A1L8CYG0_9THEO</name>
<dbReference type="PANTHER" id="PTHR23133">
    <property type="entry name" value="IMIDAZOLEGLYCEROL-PHOSPHATE DEHYDRATASE HIS7"/>
    <property type="match status" value="1"/>
</dbReference>
<dbReference type="NCBIfam" id="NF002114">
    <property type="entry name" value="PRK00951.2-4"/>
    <property type="match status" value="1"/>
</dbReference>
<comment type="similarity">
    <text evidence="6 7">Belongs to the imidazoleglycerol-phosphate dehydratase family.</text>
</comment>
<dbReference type="EMBL" id="BDJK01000062">
    <property type="protein sequence ID" value="GAV23933.1"/>
    <property type="molecule type" value="Genomic_DNA"/>
</dbReference>
<dbReference type="InterPro" id="IPR038494">
    <property type="entry name" value="IGPD_sf"/>
</dbReference>
<dbReference type="GO" id="GO:0000105">
    <property type="term" value="P:L-histidine biosynthetic process"/>
    <property type="evidence" value="ECO:0007669"/>
    <property type="project" value="UniProtKB-UniRule"/>
</dbReference>
<dbReference type="UniPathway" id="UPA00031">
    <property type="reaction ID" value="UER00011"/>
</dbReference>
<dbReference type="GO" id="GO:0005737">
    <property type="term" value="C:cytoplasm"/>
    <property type="evidence" value="ECO:0007669"/>
    <property type="project" value="UniProtKB-SubCell"/>
</dbReference>
<dbReference type="EC" id="4.2.1.19" evidence="6 7"/>
<evidence type="ECO:0000256" key="4">
    <source>
        <dbReference type="ARBA" id="ARBA00023102"/>
    </source>
</evidence>
<dbReference type="PROSITE" id="PS00955">
    <property type="entry name" value="IGP_DEHYDRATASE_2"/>
    <property type="match status" value="1"/>
</dbReference>
<sequence length="192" mass="21037">MRRAEVQRTTLETLINVEFSLDGNGEFSGTSGLGFFDHMLTLFCKFGGFNLNLSCQGDLDVDDHHTVEDIGLVLGEAFSKALGDKKGIARFASGFYPMDEALMLVAVDISGRPYLAFEAEFPPVLAGKFNYQMIEEFFRAFVQKAGITLHVREIAGKNLHHKAEAIFKGVGRTLKVAVTLEGDTLPSTKGVI</sequence>
<dbReference type="OrthoDB" id="9790411at2"/>
<dbReference type="FunFam" id="3.30.230.40:FF:000001">
    <property type="entry name" value="Imidazoleglycerol-phosphate dehydratase HisB"/>
    <property type="match status" value="1"/>
</dbReference>
<dbReference type="AlphaFoldDB" id="A0A1L8CYG0"/>
<dbReference type="InterPro" id="IPR020565">
    <property type="entry name" value="ImidazoleglycerP_deHydtase_CS"/>
</dbReference>
<proteinExistence type="inferred from homology"/>